<dbReference type="EMBL" id="WIND01000007">
    <property type="protein sequence ID" value="MSU90181.1"/>
    <property type="molecule type" value="Genomic_DNA"/>
</dbReference>
<keyword evidence="5" id="KW-1185">Reference proteome</keyword>
<dbReference type="Proteomes" id="UP000474957">
    <property type="component" value="Unassembled WGS sequence"/>
</dbReference>
<keyword evidence="2 3" id="KW-0143">Chaperone</keyword>
<comment type="similarity">
    <text evidence="3">Belongs to the UreF family.</text>
</comment>
<comment type="caution">
    <text evidence="4">The sequence shown here is derived from an EMBL/GenBank/DDBJ whole genome shotgun (WGS) entry which is preliminary data.</text>
</comment>
<keyword evidence="1 3" id="KW-0996">Nickel insertion</keyword>
<evidence type="ECO:0000256" key="2">
    <source>
        <dbReference type="ARBA" id="ARBA00023186"/>
    </source>
</evidence>
<dbReference type="PANTHER" id="PTHR33620:SF1">
    <property type="entry name" value="UREASE ACCESSORY PROTEIN F"/>
    <property type="match status" value="1"/>
</dbReference>
<dbReference type="Pfam" id="PF01730">
    <property type="entry name" value="UreF"/>
    <property type="match status" value="1"/>
</dbReference>
<gene>
    <name evidence="3" type="primary">ureF</name>
    <name evidence="4" type="ORF">GE300_11220</name>
</gene>
<evidence type="ECO:0000256" key="3">
    <source>
        <dbReference type="HAMAP-Rule" id="MF_01385"/>
    </source>
</evidence>
<dbReference type="PIRSF" id="PIRSF009467">
    <property type="entry name" value="Ureas_acces_UreF"/>
    <property type="match status" value="1"/>
</dbReference>
<keyword evidence="3" id="KW-0963">Cytoplasm</keyword>
<evidence type="ECO:0000313" key="4">
    <source>
        <dbReference type="EMBL" id="MSU90181.1"/>
    </source>
</evidence>
<accession>A0A6L5Z0W2</accession>
<comment type="subunit">
    <text evidence="3">UreD, UreF and UreG form a complex that acts as a GTP-hydrolysis-dependent molecular chaperone, activating the urease apoprotein by helping to assemble the nickel containing metallocenter of UreC. The UreE protein probably delivers the nickel.</text>
</comment>
<proteinExistence type="inferred from homology"/>
<organism evidence="4 5">
    <name type="scientific">Halovulum marinum</name>
    <dbReference type="NCBI Taxonomy" id="2662447"/>
    <lineage>
        <taxon>Bacteria</taxon>
        <taxon>Pseudomonadati</taxon>
        <taxon>Pseudomonadota</taxon>
        <taxon>Alphaproteobacteria</taxon>
        <taxon>Rhodobacterales</taxon>
        <taxon>Paracoccaceae</taxon>
        <taxon>Halovulum</taxon>
    </lineage>
</organism>
<dbReference type="HAMAP" id="MF_01385">
    <property type="entry name" value="UreF"/>
    <property type="match status" value="1"/>
</dbReference>
<reference evidence="4 5" key="1">
    <citation type="submission" date="2019-10" db="EMBL/GenBank/DDBJ databases">
        <title>Cognatihalovulum marinum gen. nov. sp. nov., a new member of the family Rhodobacteraceae isolated from deep seawater of the Northwest Indian Ocean.</title>
        <authorList>
            <person name="Ruan C."/>
            <person name="Wang J."/>
            <person name="Zheng X."/>
            <person name="Song L."/>
            <person name="Zhu Y."/>
            <person name="Huang Y."/>
            <person name="Lu Z."/>
            <person name="Du W."/>
            <person name="Huang L."/>
            <person name="Dai X."/>
        </authorList>
    </citation>
    <scope>NUCLEOTIDE SEQUENCE [LARGE SCALE GENOMIC DNA]</scope>
    <source>
        <strain evidence="4 5">2CG4</strain>
    </source>
</reference>
<evidence type="ECO:0000256" key="1">
    <source>
        <dbReference type="ARBA" id="ARBA00022988"/>
    </source>
</evidence>
<sequence length="205" mass="20764">MLLSLFSPAYPVGSFAYSHGLESAIADGAVTCADDLTDWLADVLRHGTGRTDAILLARAARAPETAAEVSALAEALAPSLERHTETMAQGAAFARVTAAVHGTDPGPLAFPAAVGAASAALDLPLGDTVAAYLHAFAANLVSAAVRLVPLGQTDGQAVLASLFPVIDAAAADALQADPDDLGGFAPGADLAAMHHETKTVRLFRT</sequence>
<dbReference type="PANTHER" id="PTHR33620">
    <property type="entry name" value="UREASE ACCESSORY PROTEIN F"/>
    <property type="match status" value="1"/>
</dbReference>
<name>A0A6L5Z0W2_9RHOB</name>
<evidence type="ECO:0000313" key="5">
    <source>
        <dbReference type="Proteomes" id="UP000474957"/>
    </source>
</evidence>
<comment type="function">
    <text evidence="3">Required for maturation of urease via the functional incorporation of the urease nickel metallocenter.</text>
</comment>
<dbReference type="InterPro" id="IPR038277">
    <property type="entry name" value="UreF_sf"/>
</dbReference>
<dbReference type="GO" id="GO:0005737">
    <property type="term" value="C:cytoplasm"/>
    <property type="evidence" value="ECO:0007669"/>
    <property type="project" value="UniProtKB-SubCell"/>
</dbReference>
<protein>
    <recommendedName>
        <fullName evidence="3">Urease accessory protein UreF</fullName>
    </recommendedName>
</protein>
<dbReference type="AlphaFoldDB" id="A0A6L5Z0W2"/>
<dbReference type="Gene3D" id="1.10.4190.10">
    <property type="entry name" value="Urease accessory protein UreF"/>
    <property type="match status" value="1"/>
</dbReference>
<dbReference type="InterPro" id="IPR002639">
    <property type="entry name" value="UreF"/>
</dbReference>
<comment type="subcellular location">
    <subcellularLocation>
        <location evidence="3">Cytoplasm</location>
    </subcellularLocation>
</comment>
<dbReference type="GO" id="GO:0016151">
    <property type="term" value="F:nickel cation binding"/>
    <property type="evidence" value="ECO:0007669"/>
    <property type="project" value="UniProtKB-UniRule"/>
</dbReference>